<evidence type="ECO:0008006" key="4">
    <source>
        <dbReference type="Google" id="ProtNLM"/>
    </source>
</evidence>
<name>W7HTX3_9PEZI</name>
<evidence type="ECO:0000313" key="2">
    <source>
        <dbReference type="EMBL" id="EWC43502.1"/>
    </source>
</evidence>
<dbReference type="OrthoDB" id="2118965at2759"/>
<evidence type="ECO:0000256" key="1">
    <source>
        <dbReference type="SAM" id="MobiDB-lite"/>
    </source>
</evidence>
<organism evidence="2 3">
    <name type="scientific">Drechslerella stenobrocha 248</name>
    <dbReference type="NCBI Taxonomy" id="1043628"/>
    <lineage>
        <taxon>Eukaryota</taxon>
        <taxon>Fungi</taxon>
        <taxon>Dikarya</taxon>
        <taxon>Ascomycota</taxon>
        <taxon>Pezizomycotina</taxon>
        <taxon>Orbiliomycetes</taxon>
        <taxon>Orbiliales</taxon>
        <taxon>Orbiliaceae</taxon>
        <taxon>Drechslerella</taxon>
    </lineage>
</organism>
<proteinExistence type="predicted"/>
<feature type="compositionally biased region" description="Basic residues" evidence="1">
    <location>
        <begin position="297"/>
        <end position="310"/>
    </location>
</feature>
<feature type="region of interest" description="Disordered" evidence="1">
    <location>
        <begin position="210"/>
        <end position="324"/>
    </location>
</feature>
<feature type="compositionally biased region" description="Polar residues" evidence="1">
    <location>
        <begin position="315"/>
        <end position="324"/>
    </location>
</feature>
<sequence length="324" mass="36691">MQSSREDVPGSVYDHVHNHDHNIVHNHDHDHNTHSHDHGHSKHHSVDIEQETKPAAVDREVHQHHHKIHVQPITDKIVEEERHYHRTTPVERRTRHHGKDREIASALAHEQSCFKNRREVLPVETTNSSNVVVGEHVYHHIHNVIQPVIERQRVVPHIVHTTVPIHERIEHEPHIHAGTVLPAMTLDEFLKKGYSLDGFRLPAEHVDYGAETPPPAAAATHGLDRGGGGSSASHAAGGSYTHLGKAGSYRRRDRRQSAGSSPEADRESRMPRSLSSKKGKERESGRKTENEKEKKSPSPRKHSWLHRLNPRHSEGAQNSPVRTP</sequence>
<dbReference type="HOGENOM" id="CLU_047590_0_0_1"/>
<evidence type="ECO:0000313" key="3">
    <source>
        <dbReference type="Proteomes" id="UP000024837"/>
    </source>
</evidence>
<dbReference type="PANTHER" id="PTHR38703">
    <property type="entry name" value="CHROMOSOME 8, WHOLE GENOME SHOTGUN SEQUENCE"/>
    <property type="match status" value="1"/>
</dbReference>
<dbReference type="EMBL" id="KI966459">
    <property type="protein sequence ID" value="EWC43502.1"/>
    <property type="molecule type" value="Genomic_DNA"/>
</dbReference>
<gene>
    <name evidence="2" type="ORF">DRE_07502</name>
</gene>
<keyword evidence="3" id="KW-1185">Reference proteome</keyword>
<dbReference type="AlphaFoldDB" id="W7HTX3"/>
<dbReference type="Proteomes" id="UP000024837">
    <property type="component" value="Unassembled WGS sequence"/>
</dbReference>
<accession>W7HTX3</accession>
<feature type="region of interest" description="Disordered" evidence="1">
    <location>
        <begin position="23"/>
        <end position="45"/>
    </location>
</feature>
<reference evidence="2 3" key="1">
    <citation type="submission" date="2013-05" db="EMBL/GenBank/DDBJ databases">
        <title>Drechslerella stenobrocha genome reveals carnivorous origination and mechanical trapping mechanism of predatory fungi.</title>
        <authorList>
            <person name="Liu X."/>
            <person name="Zhang W."/>
            <person name="Liu K."/>
        </authorList>
    </citation>
    <scope>NUCLEOTIDE SEQUENCE [LARGE SCALE GENOMIC DNA]</scope>
    <source>
        <strain evidence="2 3">248</strain>
    </source>
</reference>
<protein>
    <recommendedName>
        <fullName evidence="4">Allergen</fullName>
    </recommendedName>
</protein>
<dbReference type="PANTHER" id="PTHR38703:SF1">
    <property type="entry name" value="ALLERGEN"/>
    <property type="match status" value="1"/>
</dbReference>
<feature type="compositionally biased region" description="Basic and acidic residues" evidence="1">
    <location>
        <begin position="278"/>
        <end position="296"/>
    </location>
</feature>